<keyword evidence="3" id="KW-1185">Reference proteome</keyword>
<name>A0A6D2KLF5_9BRAS</name>
<dbReference type="InterPro" id="IPR036612">
    <property type="entry name" value="KH_dom_type_1_sf"/>
</dbReference>
<protein>
    <submittedName>
        <fullName evidence="2">Uncharacterized protein</fullName>
    </submittedName>
</protein>
<sequence>MAPSDSSPTKPEIVLGNEKSQNEIVDAVGIQKQFENDKNAKPSSSHNAGSFYMPGMNTLCCGPEDYEYYLREMCGPEYYEYYLREKGRESPPSEECYEDMYAEVAMERPCDHHVNNNGVSLVEVCDENSHVDGGDNNGVAESTRVIYVPYLKVGLVIGAVATLRYLQPHFGDRIRILKDSEANTQRAVEITGSIAQIDFAEQLIDAVIAEENQEEPMEEETEKPLARKDGEALVEEVHAEQS</sequence>
<feature type="compositionally biased region" description="Acidic residues" evidence="1">
    <location>
        <begin position="211"/>
        <end position="221"/>
    </location>
</feature>
<dbReference type="Gene3D" id="3.30.1370.10">
    <property type="entry name" value="K Homology domain, type 1"/>
    <property type="match status" value="1"/>
</dbReference>
<reference evidence="2" key="1">
    <citation type="submission" date="2020-01" db="EMBL/GenBank/DDBJ databases">
        <authorList>
            <person name="Mishra B."/>
        </authorList>
    </citation>
    <scope>NUCLEOTIDE SEQUENCE [LARGE SCALE GENOMIC DNA]</scope>
</reference>
<evidence type="ECO:0000313" key="2">
    <source>
        <dbReference type="EMBL" id="CAA7052744.1"/>
    </source>
</evidence>
<accession>A0A6D2KLF5</accession>
<dbReference type="AlphaFoldDB" id="A0A6D2KLF5"/>
<evidence type="ECO:0000313" key="3">
    <source>
        <dbReference type="Proteomes" id="UP000467841"/>
    </source>
</evidence>
<comment type="caution">
    <text evidence="2">The sequence shown here is derived from an EMBL/GenBank/DDBJ whole genome shotgun (WGS) entry which is preliminary data.</text>
</comment>
<evidence type="ECO:0000256" key="1">
    <source>
        <dbReference type="SAM" id="MobiDB-lite"/>
    </source>
</evidence>
<dbReference type="SUPFAM" id="SSF54791">
    <property type="entry name" value="Eukaryotic type KH-domain (KH-domain type I)"/>
    <property type="match status" value="1"/>
</dbReference>
<dbReference type="GO" id="GO:0003723">
    <property type="term" value="F:RNA binding"/>
    <property type="evidence" value="ECO:0007669"/>
    <property type="project" value="InterPro"/>
</dbReference>
<organism evidence="2 3">
    <name type="scientific">Microthlaspi erraticum</name>
    <dbReference type="NCBI Taxonomy" id="1685480"/>
    <lineage>
        <taxon>Eukaryota</taxon>
        <taxon>Viridiplantae</taxon>
        <taxon>Streptophyta</taxon>
        <taxon>Embryophyta</taxon>
        <taxon>Tracheophyta</taxon>
        <taxon>Spermatophyta</taxon>
        <taxon>Magnoliopsida</taxon>
        <taxon>eudicotyledons</taxon>
        <taxon>Gunneridae</taxon>
        <taxon>Pentapetalae</taxon>
        <taxon>rosids</taxon>
        <taxon>malvids</taxon>
        <taxon>Brassicales</taxon>
        <taxon>Brassicaceae</taxon>
        <taxon>Coluteocarpeae</taxon>
        <taxon>Microthlaspi</taxon>
    </lineage>
</organism>
<dbReference type="CDD" id="cd00105">
    <property type="entry name" value="KH-I"/>
    <property type="match status" value="1"/>
</dbReference>
<proteinExistence type="predicted"/>
<feature type="region of interest" description="Disordered" evidence="1">
    <location>
        <begin position="211"/>
        <end position="242"/>
    </location>
</feature>
<feature type="compositionally biased region" description="Basic and acidic residues" evidence="1">
    <location>
        <begin position="222"/>
        <end position="242"/>
    </location>
</feature>
<dbReference type="Proteomes" id="UP000467841">
    <property type="component" value="Unassembled WGS sequence"/>
</dbReference>
<gene>
    <name evidence="2" type="ORF">MERR_LOCUS39979</name>
</gene>
<dbReference type="OrthoDB" id="8963064at2759"/>
<dbReference type="EMBL" id="CACVBM020001507">
    <property type="protein sequence ID" value="CAA7052744.1"/>
    <property type="molecule type" value="Genomic_DNA"/>
</dbReference>